<gene>
    <name evidence="2" type="ORF">M132T_17480</name>
</gene>
<name>A0AAV3WTT8_9LACT</name>
<dbReference type="EMBL" id="BKBI01000011">
    <property type="protein sequence ID" value="GEQ36240.1"/>
    <property type="molecule type" value="Genomic_DNA"/>
</dbReference>
<keyword evidence="1" id="KW-0812">Transmembrane</keyword>
<accession>A0AAV3WTT8</accession>
<sequence>MTNFIGLIIGIMFPITGLWVTLSDKWYSSFKYLFPYEYILKGGYLIVVPVLISIIYLSIAVFSFSRKEV</sequence>
<proteinExistence type="predicted"/>
<evidence type="ECO:0000313" key="2">
    <source>
        <dbReference type="EMBL" id="GEQ36240.1"/>
    </source>
</evidence>
<dbReference type="AlphaFoldDB" id="A0AAV3WTT8"/>
<feature type="transmembrane region" description="Helical" evidence="1">
    <location>
        <begin position="5"/>
        <end position="22"/>
    </location>
</feature>
<comment type="caution">
    <text evidence="2">The sequence shown here is derived from an EMBL/GenBank/DDBJ whole genome shotgun (WGS) entry which is preliminary data.</text>
</comment>
<protein>
    <submittedName>
        <fullName evidence="2">Uncharacterized protein</fullName>
    </submittedName>
</protein>
<feature type="transmembrane region" description="Helical" evidence="1">
    <location>
        <begin position="42"/>
        <end position="64"/>
    </location>
</feature>
<organism evidence="2 3">
    <name type="scientific">Marinilactibacillus psychrotolerans</name>
    <dbReference type="NCBI Taxonomy" id="191770"/>
    <lineage>
        <taxon>Bacteria</taxon>
        <taxon>Bacillati</taxon>
        <taxon>Bacillota</taxon>
        <taxon>Bacilli</taxon>
        <taxon>Lactobacillales</taxon>
        <taxon>Carnobacteriaceae</taxon>
        <taxon>Marinilactibacillus</taxon>
    </lineage>
</organism>
<dbReference type="Proteomes" id="UP000887127">
    <property type="component" value="Unassembled WGS sequence"/>
</dbReference>
<evidence type="ECO:0000313" key="3">
    <source>
        <dbReference type="Proteomes" id="UP000887127"/>
    </source>
</evidence>
<reference evidence="2" key="1">
    <citation type="submission" date="2019-08" db="EMBL/GenBank/DDBJ databases">
        <title>Marinilactibacillus psychrotolerans M13-2T whole genome sequencing project.</title>
        <authorList>
            <person name="Ishikawa M."/>
            <person name="Suzuki T."/>
            <person name="Matsutani M."/>
        </authorList>
    </citation>
    <scope>NUCLEOTIDE SEQUENCE</scope>
    <source>
        <strain evidence="2">M13-2T</strain>
    </source>
</reference>
<keyword evidence="1" id="KW-1133">Transmembrane helix</keyword>
<evidence type="ECO:0000256" key="1">
    <source>
        <dbReference type="SAM" id="Phobius"/>
    </source>
</evidence>
<keyword evidence="1" id="KW-0472">Membrane</keyword>